<sequence>MIQAGHHNNKVNKIASGSHKSHARCTPATHLPFLRRSRQRRYTQHKMVKGSPLAPAQINGAVAPATAAAALSCAKLELPAKLERPVLQEVNIQNLRKACPELKDTPPSYVREKLQLLAPAMLVGLQSAQILSSKTQLPQELQVLMTDSINMAGVSPTHILAVASSRAPRTTPGAPLKVTLFPIHTAVFAANCSSFPLLPASSAATPEANYSRKLTIPVVRLAIPSPEAFPLLQTYLYHKDVDRLRDSLLPTNYASSLQNIVQRASLIKGLWMNGHALGVVDRGFWEVIEECWEEVIRSLSQLTTVNHSS</sequence>
<gene>
    <name evidence="2" type="ORF">CVT26_011053</name>
</gene>
<dbReference type="AlphaFoldDB" id="A0A409VIU4"/>
<name>A0A409VIU4_9AGAR</name>
<protein>
    <recommendedName>
        <fullName evidence="4">Clp1-like protein</fullName>
    </recommendedName>
</protein>
<dbReference type="EMBL" id="NHYE01005636">
    <property type="protein sequence ID" value="PPQ66194.1"/>
    <property type="molecule type" value="Genomic_DNA"/>
</dbReference>
<evidence type="ECO:0000313" key="3">
    <source>
        <dbReference type="Proteomes" id="UP000284706"/>
    </source>
</evidence>
<reference evidence="2 3" key="1">
    <citation type="journal article" date="2018" name="Evol. Lett.">
        <title>Horizontal gene cluster transfer increased hallucinogenic mushroom diversity.</title>
        <authorList>
            <person name="Reynolds H.T."/>
            <person name="Vijayakumar V."/>
            <person name="Gluck-Thaler E."/>
            <person name="Korotkin H.B."/>
            <person name="Matheny P.B."/>
            <person name="Slot J.C."/>
        </authorList>
    </citation>
    <scope>NUCLEOTIDE SEQUENCE [LARGE SCALE GENOMIC DNA]</scope>
    <source>
        <strain evidence="2 3">SRW20</strain>
    </source>
</reference>
<feature type="region of interest" description="Disordered" evidence="1">
    <location>
        <begin position="1"/>
        <end position="28"/>
    </location>
</feature>
<dbReference type="InParanoid" id="A0A409VIU4"/>
<accession>A0A409VIU4</accession>
<proteinExistence type="predicted"/>
<evidence type="ECO:0000256" key="1">
    <source>
        <dbReference type="SAM" id="MobiDB-lite"/>
    </source>
</evidence>
<dbReference type="Proteomes" id="UP000284706">
    <property type="component" value="Unassembled WGS sequence"/>
</dbReference>
<dbReference type="OrthoDB" id="2570975at2759"/>
<keyword evidence="3" id="KW-1185">Reference proteome</keyword>
<comment type="caution">
    <text evidence="2">The sequence shown here is derived from an EMBL/GenBank/DDBJ whole genome shotgun (WGS) entry which is preliminary data.</text>
</comment>
<organism evidence="2 3">
    <name type="scientific">Gymnopilus dilepis</name>
    <dbReference type="NCBI Taxonomy" id="231916"/>
    <lineage>
        <taxon>Eukaryota</taxon>
        <taxon>Fungi</taxon>
        <taxon>Dikarya</taxon>
        <taxon>Basidiomycota</taxon>
        <taxon>Agaricomycotina</taxon>
        <taxon>Agaricomycetes</taxon>
        <taxon>Agaricomycetidae</taxon>
        <taxon>Agaricales</taxon>
        <taxon>Agaricineae</taxon>
        <taxon>Hymenogastraceae</taxon>
        <taxon>Gymnopilus</taxon>
    </lineage>
</organism>
<evidence type="ECO:0000313" key="2">
    <source>
        <dbReference type="EMBL" id="PPQ66194.1"/>
    </source>
</evidence>
<evidence type="ECO:0008006" key="4">
    <source>
        <dbReference type="Google" id="ProtNLM"/>
    </source>
</evidence>